<keyword evidence="4" id="KW-1185">Reference proteome</keyword>
<dbReference type="AlphaFoldDB" id="D0MHR6"/>
<evidence type="ECO:0000313" key="4">
    <source>
        <dbReference type="Proteomes" id="UP000002221"/>
    </source>
</evidence>
<dbReference type="eggNOG" id="COG0451">
    <property type="taxonomic scope" value="Bacteria"/>
</dbReference>
<gene>
    <name evidence="3" type="ordered locus">Rmar_1133</name>
</gene>
<dbReference type="InterPro" id="IPR001509">
    <property type="entry name" value="Epimerase_deHydtase"/>
</dbReference>
<name>D0MHR6_RHOM4</name>
<feature type="domain" description="NAD-dependent epimerase/dehydratase" evidence="2">
    <location>
        <begin position="6"/>
        <end position="238"/>
    </location>
</feature>
<dbReference type="Proteomes" id="UP000002221">
    <property type="component" value="Chromosome"/>
</dbReference>
<dbReference type="SUPFAM" id="SSF51735">
    <property type="entry name" value="NAD(P)-binding Rossmann-fold domains"/>
    <property type="match status" value="1"/>
</dbReference>
<dbReference type="Gene3D" id="3.40.50.720">
    <property type="entry name" value="NAD(P)-binding Rossmann-like Domain"/>
    <property type="match status" value="1"/>
</dbReference>
<dbReference type="EMBL" id="CP001807">
    <property type="protein sequence ID" value="ACY48024.1"/>
    <property type="molecule type" value="Genomic_DNA"/>
</dbReference>
<dbReference type="PANTHER" id="PTHR43000">
    <property type="entry name" value="DTDP-D-GLUCOSE 4,6-DEHYDRATASE-RELATED"/>
    <property type="match status" value="1"/>
</dbReference>
<dbReference type="Pfam" id="PF01370">
    <property type="entry name" value="Epimerase"/>
    <property type="match status" value="1"/>
</dbReference>
<dbReference type="HOGENOM" id="CLU_007383_1_7_10"/>
<dbReference type="RefSeq" id="WP_012843636.1">
    <property type="nucleotide sequence ID" value="NC_013501.1"/>
</dbReference>
<reference evidence="3 4" key="1">
    <citation type="journal article" date="2009" name="Stand. Genomic Sci.">
        <title>Complete genome sequence of Rhodothermus marinus type strain (R-10).</title>
        <authorList>
            <person name="Nolan M."/>
            <person name="Tindall B.J."/>
            <person name="Pomrenke H."/>
            <person name="Lapidus A."/>
            <person name="Copeland A."/>
            <person name="Glavina Del Rio T."/>
            <person name="Lucas S."/>
            <person name="Chen F."/>
            <person name="Tice H."/>
            <person name="Cheng J.F."/>
            <person name="Saunders E."/>
            <person name="Han C."/>
            <person name="Bruce D."/>
            <person name="Goodwin L."/>
            <person name="Chain P."/>
            <person name="Pitluck S."/>
            <person name="Ovchinikova G."/>
            <person name="Pati A."/>
            <person name="Ivanova N."/>
            <person name="Mavromatis K."/>
            <person name="Chen A."/>
            <person name="Palaniappan K."/>
            <person name="Land M."/>
            <person name="Hauser L."/>
            <person name="Chang Y.J."/>
            <person name="Jeffries C.D."/>
            <person name="Brettin T."/>
            <person name="Goker M."/>
            <person name="Bristow J."/>
            <person name="Eisen J.A."/>
            <person name="Markowitz V."/>
            <person name="Hugenholtz P."/>
            <person name="Kyrpides N.C."/>
            <person name="Klenk H.P."/>
            <person name="Detter J.C."/>
        </authorList>
    </citation>
    <scope>NUCLEOTIDE SEQUENCE [LARGE SCALE GENOMIC DNA]</scope>
    <source>
        <strain evidence="4">ATCC 43812 / DSM 4252 / R-10</strain>
    </source>
</reference>
<organism evidence="3 4">
    <name type="scientific">Rhodothermus marinus (strain ATCC 43812 / DSM 4252 / R-10)</name>
    <name type="common">Rhodothermus obamensis</name>
    <dbReference type="NCBI Taxonomy" id="518766"/>
    <lineage>
        <taxon>Bacteria</taxon>
        <taxon>Pseudomonadati</taxon>
        <taxon>Rhodothermota</taxon>
        <taxon>Rhodothermia</taxon>
        <taxon>Rhodothermales</taxon>
        <taxon>Rhodothermaceae</taxon>
        <taxon>Rhodothermus</taxon>
    </lineage>
</organism>
<accession>D0MHR6</accession>
<evidence type="ECO:0000256" key="1">
    <source>
        <dbReference type="ARBA" id="ARBA00007637"/>
    </source>
</evidence>
<dbReference type="InterPro" id="IPR036291">
    <property type="entry name" value="NAD(P)-bd_dom_sf"/>
</dbReference>
<comment type="similarity">
    <text evidence="1">Belongs to the NAD(P)-dependent epimerase/dehydratase family.</text>
</comment>
<evidence type="ECO:0000259" key="2">
    <source>
        <dbReference type="Pfam" id="PF01370"/>
    </source>
</evidence>
<dbReference type="KEGG" id="rmr:Rmar_1133"/>
<proteinExistence type="inferred from homology"/>
<dbReference type="STRING" id="518766.Rmar_1133"/>
<dbReference type="OrthoDB" id="9810015at2"/>
<evidence type="ECO:0000313" key="3">
    <source>
        <dbReference type="EMBL" id="ACY48024.1"/>
    </source>
</evidence>
<sequence>MAIRRVLITGGAGFIGRWVVARCLEQGYQVAVYDNLTAGSVDHLLAFSDRIDFYEADILDTATLQAVMDETRPEIVFHLAALHFIPYCNAHPQETLRVNVEGTYNVLDAAARGGVRTAVVASSGAIYPSVEGLIPETLAPAPVDVYGLSKWLTEQVAEQFARTTEMACVAARLFNTYGPYETNPHLIPHIIASLQQGPAVELGNIHTKRDYIYVEDVARLLVALGERVTKGYEVVNVGTGREYSAQEIIETLSELMGQPIEIRIDPARVRPVDKLHQRADTTRLQQLTGMLPEVTLREGLARLLQHEGLPVRL</sequence>
<protein>
    <submittedName>
        <fullName evidence="3">NAD-dependent epimerase/dehydratase</fullName>
    </submittedName>
</protein>